<name>V7B3N8_PHAVU</name>
<protein>
    <submittedName>
        <fullName evidence="1">Uncharacterized protein</fullName>
    </submittedName>
</protein>
<reference evidence="2" key="1">
    <citation type="journal article" date="2014" name="Nat. Genet.">
        <title>A reference genome for common bean and genome-wide analysis of dual domestications.</title>
        <authorList>
            <person name="Schmutz J."/>
            <person name="McClean P.E."/>
            <person name="Mamidi S."/>
            <person name="Wu G.A."/>
            <person name="Cannon S.B."/>
            <person name="Grimwood J."/>
            <person name="Jenkins J."/>
            <person name="Shu S."/>
            <person name="Song Q."/>
            <person name="Chavarro C."/>
            <person name="Torres-Torres M."/>
            <person name="Geffroy V."/>
            <person name="Moghaddam S.M."/>
            <person name="Gao D."/>
            <person name="Abernathy B."/>
            <person name="Barry K."/>
            <person name="Blair M."/>
            <person name="Brick M.A."/>
            <person name="Chovatia M."/>
            <person name="Gepts P."/>
            <person name="Goodstein D.M."/>
            <person name="Gonzales M."/>
            <person name="Hellsten U."/>
            <person name="Hyten D.L."/>
            <person name="Jia G."/>
            <person name="Kelly J.D."/>
            <person name="Kudrna D."/>
            <person name="Lee R."/>
            <person name="Richard M.M."/>
            <person name="Miklas P.N."/>
            <person name="Osorno J.M."/>
            <person name="Rodrigues J."/>
            <person name="Thareau V."/>
            <person name="Urrea C.A."/>
            <person name="Wang M."/>
            <person name="Yu Y."/>
            <person name="Zhang M."/>
            <person name="Wing R.A."/>
            <person name="Cregan P.B."/>
            <person name="Rokhsar D.S."/>
            <person name="Jackson S.A."/>
        </authorList>
    </citation>
    <scope>NUCLEOTIDE SEQUENCE [LARGE SCALE GENOMIC DNA]</scope>
    <source>
        <strain evidence="2">cv. G19833</strain>
    </source>
</reference>
<evidence type="ECO:0000313" key="1">
    <source>
        <dbReference type="EMBL" id="ESW12150.1"/>
    </source>
</evidence>
<dbReference type="Proteomes" id="UP000000226">
    <property type="component" value="Chromosome 8"/>
</dbReference>
<keyword evidence="2" id="KW-1185">Reference proteome</keyword>
<organism evidence="1 2">
    <name type="scientific">Phaseolus vulgaris</name>
    <name type="common">Kidney bean</name>
    <name type="synonym">French bean</name>
    <dbReference type="NCBI Taxonomy" id="3885"/>
    <lineage>
        <taxon>Eukaryota</taxon>
        <taxon>Viridiplantae</taxon>
        <taxon>Streptophyta</taxon>
        <taxon>Embryophyta</taxon>
        <taxon>Tracheophyta</taxon>
        <taxon>Spermatophyta</taxon>
        <taxon>Magnoliopsida</taxon>
        <taxon>eudicotyledons</taxon>
        <taxon>Gunneridae</taxon>
        <taxon>Pentapetalae</taxon>
        <taxon>rosids</taxon>
        <taxon>fabids</taxon>
        <taxon>Fabales</taxon>
        <taxon>Fabaceae</taxon>
        <taxon>Papilionoideae</taxon>
        <taxon>50 kb inversion clade</taxon>
        <taxon>NPAAA clade</taxon>
        <taxon>indigoferoid/millettioid clade</taxon>
        <taxon>Phaseoleae</taxon>
        <taxon>Phaseolus</taxon>
    </lineage>
</organism>
<dbReference type="AlphaFoldDB" id="V7B3N8"/>
<dbReference type="Gramene" id="ESW12150">
    <property type="protein sequence ID" value="ESW12150"/>
    <property type="gene ID" value="PHAVU_008G088600g"/>
</dbReference>
<accession>V7B3N8</accession>
<gene>
    <name evidence="1" type="ORF">PHAVU_008G088600g</name>
</gene>
<evidence type="ECO:0000313" key="2">
    <source>
        <dbReference type="Proteomes" id="UP000000226"/>
    </source>
</evidence>
<proteinExistence type="predicted"/>
<dbReference type="EMBL" id="CM002295">
    <property type="protein sequence ID" value="ESW12150.1"/>
    <property type="molecule type" value="Genomic_DNA"/>
</dbReference>
<sequence length="138" mass="15260">MFAFPKGGCTYIFRHMVFNENASPFSTNAKFFLQHNSNSPMLSSTPFPLTMFKVVFATLDKTPDIPVTTQSLSSPIPNFVALSNLPVTTPTTTFDATTSSSPSHNVHPMVTHAKSFMFKPKPYNVSVSDNYIEPATFK</sequence>